<proteinExistence type="predicted"/>
<accession>A0A1Y2IHL7</accession>
<evidence type="ECO:0000313" key="2">
    <source>
        <dbReference type="Proteomes" id="UP000193067"/>
    </source>
</evidence>
<organism evidence="1 2">
    <name type="scientific">Trametes coccinea (strain BRFM310)</name>
    <name type="common">Pycnoporus coccineus</name>
    <dbReference type="NCBI Taxonomy" id="1353009"/>
    <lineage>
        <taxon>Eukaryota</taxon>
        <taxon>Fungi</taxon>
        <taxon>Dikarya</taxon>
        <taxon>Basidiomycota</taxon>
        <taxon>Agaricomycotina</taxon>
        <taxon>Agaricomycetes</taxon>
        <taxon>Polyporales</taxon>
        <taxon>Polyporaceae</taxon>
        <taxon>Trametes</taxon>
    </lineage>
</organism>
<dbReference type="OrthoDB" id="10294137at2759"/>
<evidence type="ECO:0000313" key="1">
    <source>
        <dbReference type="EMBL" id="OSD00587.1"/>
    </source>
</evidence>
<evidence type="ECO:0008006" key="3">
    <source>
        <dbReference type="Google" id="ProtNLM"/>
    </source>
</evidence>
<protein>
    <recommendedName>
        <fullName evidence="3">BTB domain-containing protein</fullName>
    </recommendedName>
</protein>
<gene>
    <name evidence="1" type="ORF">PYCCODRAFT_1479046</name>
</gene>
<reference evidence="1 2" key="1">
    <citation type="journal article" date="2015" name="Biotechnol. Biofuels">
        <title>Enhanced degradation of softwood versus hardwood by the white-rot fungus Pycnoporus coccineus.</title>
        <authorList>
            <person name="Couturier M."/>
            <person name="Navarro D."/>
            <person name="Chevret D."/>
            <person name="Henrissat B."/>
            <person name="Piumi F."/>
            <person name="Ruiz-Duenas F.J."/>
            <person name="Martinez A.T."/>
            <person name="Grigoriev I.V."/>
            <person name="Riley R."/>
            <person name="Lipzen A."/>
            <person name="Berrin J.G."/>
            <person name="Master E.R."/>
            <person name="Rosso M.N."/>
        </authorList>
    </citation>
    <scope>NUCLEOTIDE SEQUENCE [LARGE SCALE GENOMIC DNA]</scope>
    <source>
        <strain evidence="1 2">BRFM310</strain>
    </source>
</reference>
<dbReference type="EMBL" id="KZ084117">
    <property type="protein sequence ID" value="OSD00587.1"/>
    <property type="molecule type" value="Genomic_DNA"/>
</dbReference>
<dbReference type="AlphaFoldDB" id="A0A1Y2IHL7"/>
<dbReference type="Proteomes" id="UP000193067">
    <property type="component" value="Unassembled WGS sequence"/>
</dbReference>
<sequence length="389" mass="43384">MNAGEFIALPGNQCFYFMRDCTYWSPLGGGVLVARNHNLAFRIQLPVVVRQSSVLQSMFATSTACYMDRNGLICSAVFLDEEPKAIRCLLQYLLHGDYQFAEDCHKPEEVYWRVLVGMKYGVQGLVDAMLPVVRQFLHDEHEDFATITDWLELPFDDPSVPISLLHIALLLQGQHPHLLPSALVYCGLLSPRDILRPVKLSTGTTLAIPQPWTERCLAMQTSLLQVTVRIITETFKSEPSAECTNPAGPRQCAAILSALCSQALQKLTSPSLPMMQPFRVWTQLMTSGECGLCAGCMFDVHVREGNVLAEEWEMLPCILDLETSPGWPTDGDAVNPCRRHCVQPSIEATCDLVSEHHSYERNWNLHVDLHANGVNVKSESVPDSGFVRA</sequence>
<name>A0A1Y2IHL7_TRAC3</name>
<keyword evidence="2" id="KW-1185">Reference proteome</keyword>